<evidence type="ECO:0000256" key="4">
    <source>
        <dbReference type="ARBA" id="ARBA00023295"/>
    </source>
</evidence>
<protein>
    <submittedName>
        <fullName evidence="6">Alpha-mannosidase</fullName>
    </submittedName>
</protein>
<dbReference type="Pfam" id="PF09261">
    <property type="entry name" value="Alpha-mann_mid"/>
    <property type="match status" value="1"/>
</dbReference>
<keyword evidence="3" id="KW-0378">Hydrolase</keyword>
<dbReference type="InterPro" id="IPR037094">
    <property type="entry name" value="Glyco_hydro_38_cen_sf"/>
</dbReference>
<evidence type="ECO:0000313" key="7">
    <source>
        <dbReference type="Proteomes" id="UP001597541"/>
    </source>
</evidence>
<dbReference type="RefSeq" id="WP_377603627.1">
    <property type="nucleotide sequence ID" value="NZ_JBHUME010000008.1"/>
</dbReference>
<evidence type="ECO:0000256" key="1">
    <source>
        <dbReference type="ARBA" id="ARBA00009792"/>
    </source>
</evidence>
<dbReference type="InterPro" id="IPR011013">
    <property type="entry name" value="Gal_mutarotase_sf_dom"/>
</dbReference>
<comment type="similarity">
    <text evidence="1">Belongs to the glycosyl hydrolase 38 family.</text>
</comment>
<dbReference type="Proteomes" id="UP001597541">
    <property type="component" value="Unassembled WGS sequence"/>
</dbReference>
<dbReference type="InterPro" id="IPR028995">
    <property type="entry name" value="Glyco_hydro_57/38_cen_sf"/>
</dbReference>
<dbReference type="Gene3D" id="2.70.98.30">
    <property type="entry name" value="Golgi alpha-mannosidase II, domain 4"/>
    <property type="match status" value="1"/>
</dbReference>
<name>A0ABW5PE20_9BACL</name>
<dbReference type="CDD" id="cd10814">
    <property type="entry name" value="GH38N_AMII_SpGH38_like"/>
    <property type="match status" value="1"/>
</dbReference>
<keyword evidence="7" id="KW-1185">Reference proteome</keyword>
<dbReference type="InterPro" id="IPR041147">
    <property type="entry name" value="GH38_C"/>
</dbReference>
<accession>A0ABW5PE20</accession>
<evidence type="ECO:0000256" key="3">
    <source>
        <dbReference type="ARBA" id="ARBA00022801"/>
    </source>
</evidence>
<dbReference type="PANTHER" id="PTHR46017">
    <property type="entry name" value="ALPHA-MANNOSIDASE 2C1"/>
    <property type="match status" value="1"/>
</dbReference>
<evidence type="ECO:0000313" key="6">
    <source>
        <dbReference type="EMBL" id="MFD2613601.1"/>
    </source>
</evidence>
<dbReference type="InterPro" id="IPR027291">
    <property type="entry name" value="Glyco_hydro_38_N_sf"/>
</dbReference>
<reference evidence="7" key="1">
    <citation type="journal article" date="2019" name="Int. J. Syst. Evol. Microbiol.">
        <title>The Global Catalogue of Microorganisms (GCM) 10K type strain sequencing project: providing services to taxonomists for standard genome sequencing and annotation.</title>
        <authorList>
            <consortium name="The Broad Institute Genomics Platform"/>
            <consortium name="The Broad Institute Genome Sequencing Center for Infectious Disease"/>
            <person name="Wu L."/>
            <person name="Ma J."/>
        </authorList>
    </citation>
    <scope>NUCLEOTIDE SEQUENCE [LARGE SCALE GENOMIC DNA]</scope>
    <source>
        <strain evidence="7">KCTC 3950</strain>
    </source>
</reference>
<dbReference type="SUPFAM" id="SSF88688">
    <property type="entry name" value="Families 57/38 glycoside transferase middle domain"/>
    <property type="match status" value="1"/>
</dbReference>
<dbReference type="InterPro" id="IPR011682">
    <property type="entry name" value="Glyco_hydro_38_C"/>
</dbReference>
<dbReference type="Pfam" id="PF01074">
    <property type="entry name" value="Glyco_hydro_38N"/>
    <property type="match status" value="1"/>
</dbReference>
<dbReference type="SUPFAM" id="SSF74650">
    <property type="entry name" value="Galactose mutarotase-like"/>
    <property type="match status" value="1"/>
</dbReference>
<dbReference type="InterPro" id="IPR011330">
    <property type="entry name" value="Glyco_hydro/deAcase_b/a-brl"/>
</dbReference>
<keyword evidence="4" id="KW-0326">Glycosidase</keyword>
<gene>
    <name evidence="6" type="ORF">ACFSUF_14305</name>
</gene>
<dbReference type="InterPro" id="IPR000602">
    <property type="entry name" value="Glyco_hydro_38_N"/>
</dbReference>
<sequence>MEKADIKKPPNGDMTVHVVPHTHWDREWYLTYQHFRIRLVRLMDRLQYLLNEQNYPSFHFDGQTIVLEDYLEIKPDNKDALKKLIAEGKIDVGPWYVMPDEFLVSGESLIRNLEIGMSMAASFGRGVKLGYLPDIFGHISQMPQILQGFEIDNIVFWRGIDGGTQGTEQTSSEFLWQGADGSRLLANHLPVHAGYSNALYLPSGKEELLVRIKSELDILTARNTTKQLLLMNGTDHTMPEENLAEMVEWMNEHVQGFTFIHSTVDRYVQAVKEEVRPDGLQTLQGELRSTNYSPQGHHNYLLANVASTRMYLKLQNECSQLLLERWAEPLSVWGAAIGGIAYPYELLRQSWKYLLQNHPHDSICGCSIDEVHDQNETRYAWSTEISTQLAYEAMHGICARIHTEGLEDQAVPVHVFHTGLKDGEGMVEAELLFPDGTEIRNLEIRSWDGTLISSQMLESRRRAVAKHAYDHHPLIPYWQAVKVRFYVPRVPAQGYTTVLAKSTRKCRIWDHSLVTRPGTLENEWIRLDVHSDGTFDLTDKKSGRVYPGQHRLEDGGDRGDGYVYSPPMFDEVFVGGGEDCTISVVADTSDFATIRISRSMLLPLSLTGDRNARTQEKGIVGVVTEVTLLRHSRRIELKTIVNNTVKDHRLRVLFPTTMKTDQSRAGSQFDVVKRSVYVQQPEDDVWVEDAPATHPMNGFVDVSEANAGFAVLSGDLTEYELCSDSARTLALTLLRSVGHLGSPDPLKINAGAGPALETPGSQCLRVMTYNYAIVLHEVATDDDLVRQADTFRAGLRYYQGASGRQGTLPAEACSFLRLSEGNLSLSALKRAEDGDGWIVRLYNPGSETQKAVLAFKDRVGKAVLTDLKEGLADFVDVEGNLISFTCKPKQIVSIRFSFAGE</sequence>
<dbReference type="Pfam" id="PF07748">
    <property type="entry name" value="Glyco_hydro_38C"/>
    <property type="match status" value="1"/>
</dbReference>
<feature type="domain" description="Glycoside hydrolase family 38 central" evidence="5">
    <location>
        <begin position="305"/>
        <end position="379"/>
    </location>
</feature>
<dbReference type="SMART" id="SM00872">
    <property type="entry name" value="Alpha-mann_mid"/>
    <property type="match status" value="1"/>
</dbReference>
<proteinExistence type="inferred from homology"/>
<dbReference type="EMBL" id="JBHUME010000008">
    <property type="protein sequence ID" value="MFD2613601.1"/>
    <property type="molecule type" value="Genomic_DNA"/>
</dbReference>
<dbReference type="InterPro" id="IPR015341">
    <property type="entry name" value="Glyco_hydro_38_cen"/>
</dbReference>
<dbReference type="SUPFAM" id="SSF88713">
    <property type="entry name" value="Glycoside hydrolase/deacetylase"/>
    <property type="match status" value="1"/>
</dbReference>
<dbReference type="Pfam" id="PF17677">
    <property type="entry name" value="Glyco_hydro38C2"/>
    <property type="match status" value="1"/>
</dbReference>
<dbReference type="Gene3D" id="1.20.1270.50">
    <property type="entry name" value="Glycoside hydrolase family 38, central domain"/>
    <property type="match status" value="1"/>
</dbReference>
<comment type="caution">
    <text evidence="6">The sequence shown here is derived from an EMBL/GenBank/DDBJ whole genome shotgun (WGS) entry which is preliminary data.</text>
</comment>
<dbReference type="Gene3D" id="3.20.110.10">
    <property type="entry name" value="Glycoside hydrolase 38, N terminal domain"/>
    <property type="match status" value="1"/>
</dbReference>
<organism evidence="6 7">
    <name type="scientific">Paenibacillus gansuensis</name>
    <dbReference type="NCBI Taxonomy" id="306542"/>
    <lineage>
        <taxon>Bacteria</taxon>
        <taxon>Bacillati</taxon>
        <taxon>Bacillota</taxon>
        <taxon>Bacilli</taxon>
        <taxon>Bacillales</taxon>
        <taxon>Paenibacillaceae</taxon>
        <taxon>Paenibacillus</taxon>
    </lineage>
</organism>
<evidence type="ECO:0000256" key="2">
    <source>
        <dbReference type="ARBA" id="ARBA00022723"/>
    </source>
</evidence>
<keyword evidence="2" id="KW-0479">Metal-binding</keyword>
<evidence type="ECO:0000259" key="5">
    <source>
        <dbReference type="SMART" id="SM00872"/>
    </source>
</evidence>
<dbReference type="PANTHER" id="PTHR46017:SF2">
    <property type="entry name" value="MANNOSYLGLYCERATE HYDROLASE"/>
    <property type="match status" value="1"/>
</dbReference>